<name>A0A4Q4TYF8_9PEZI</name>
<gene>
    <name evidence="2" type="ORF">DL764_000480</name>
</gene>
<dbReference type="EMBL" id="QJNU01000014">
    <property type="protein sequence ID" value="RYP10690.1"/>
    <property type="molecule type" value="Genomic_DNA"/>
</dbReference>
<accession>A0A4Q4TYF8</accession>
<evidence type="ECO:0000313" key="3">
    <source>
        <dbReference type="Proteomes" id="UP000293360"/>
    </source>
</evidence>
<dbReference type="Proteomes" id="UP000293360">
    <property type="component" value="Unassembled WGS sequence"/>
</dbReference>
<sequence length="561" mass="63539">MAPLHSAAKAPTAGNCEVLKTAYDGLRTVNEQLRDAERETSRLMTAKMLRFPNQSGSLNRFHQYQREGFGNRKPFESEWWKWATRNGLFESVDNLDRELEKVNASKTKFEGIHNALRCCIGKLSRPYLRSLNILDLPDEILLGIFELAEDFDFDCPFLYYGGAGRKDIQNARLVCRRFCNVSSQLLVRLVCVNFNEPSLARLEEISRHPTIAKGVRAVRVVLHFHNFSFTGLDSFISYQADVVEVQVDSFDGAMLWELSNIPEQTASEMISNGRAVVSTLHRLASADPGDDGGYFEGDENYRARLCGIHREYLILLEKQESLIKSGKFSRVVGSAIARMPDAVRRAGALLNSIDVKLSTLGCPRSLVPAPDIRRDFSSGMQQLKEFVFKYKGSHNEQDAGDLNEFLSACLDTPSLQKLSLDMRGEEAETTRIDVGQIMGSKTRHKLTDIFLGYVAMDLSWLVLLLDRLPQSMSCIHQKDVRLLSGTWKEALDALRKKRSRNMLLSEPQGAECDNMSQTDYERIFGNDNYEYRTEAEFYIMNLITRESNPVQALEDGLYTAN</sequence>
<dbReference type="STRING" id="155417.A0A4Q4TYF8"/>
<evidence type="ECO:0000313" key="2">
    <source>
        <dbReference type="EMBL" id="RYP10690.1"/>
    </source>
</evidence>
<organism evidence="2 3">
    <name type="scientific">Monosporascus ibericus</name>
    <dbReference type="NCBI Taxonomy" id="155417"/>
    <lineage>
        <taxon>Eukaryota</taxon>
        <taxon>Fungi</taxon>
        <taxon>Dikarya</taxon>
        <taxon>Ascomycota</taxon>
        <taxon>Pezizomycotina</taxon>
        <taxon>Sordariomycetes</taxon>
        <taxon>Xylariomycetidae</taxon>
        <taxon>Xylariales</taxon>
        <taxon>Xylariales incertae sedis</taxon>
        <taxon>Monosporascus</taxon>
    </lineage>
</organism>
<keyword evidence="3" id="KW-1185">Reference proteome</keyword>
<reference evidence="2 3" key="1">
    <citation type="submission" date="2018-06" db="EMBL/GenBank/DDBJ databases">
        <title>Complete Genomes of Monosporascus.</title>
        <authorList>
            <person name="Robinson A.J."/>
            <person name="Natvig D.O."/>
        </authorList>
    </citation>
    <scope>NUCLEOTIDE SEQUENCE [LARGE SCALE GENOMIC DNA]</scope>
    <source>
        <strain evidence="2 3">CBS 110550</strain>
    </source>
</reference>
<dbReference type="OrthoDB" id="3759773at2759"/>
<dbReference type="AlphaFoldDB" id="A0A4Q4TYF8"/>
<evidence type="ECO:0000256" key="1">
    <source>
        <dbReference type="SAM" id="Coils"/>
    </source>
</evidence>
<proteinExistence type="predicted"/>
<keyword evidence="1" id="KW-0175">Coiled coil</keyword>
<protein>
    <submittedName>
        <fullName evidence="2">Uncharacterized protein</fullName>
    </submittedName>
</protein>
<comment type="caution">
    <text evidence="2">The sequence shown here is derived from an EMBL/GenBank/DDBJ whole genome shotgun (WGS) entry which is preliminary data.</text>
</comment>
<feature type="coiled-coil region" evidence="1">
    <location>
        <begin position="19"/>
        <end position="46"/>
    </location>
</feature>